<evidence type="ECO:0000256" key="6">
    <source>
        <dbReference type="SAM" id="Phobius"/>
    </source>
</evidence>
<keyword evidence="5 6" id="KW-0472">Membrane</keyword>
<feature type="transmembrane region" description="Helical" evidence="6">
    <location>
        <begin position="275"/>
        <end position="292"/>
    </location>
</feature>
<evidence type="ECO:0000256" key="5">
    <source>
        <dbReference type="ARBA" id="ARBA00023136"/>
    </source>
</evidence>
<feature type="transmembrane region" description="Helical" evidence="6">
    <location>
        <begin position="161"/>
        <end position="179"/>
    </location>
</feature>
<comment type="subcellular location">
    <subcellularLocation>
        <location evidence="1">Membrane</location>
        <topology evidence="1">Multi-pass membrane protein</topology>
    </subcellularLocation>
</comment>
<name>A0A508WX97_9HYPH</name>
<keyword evidence="4 6" id="KW-1133">Transmembrane helix</keyword>
<feature type="transmembrane region" description="Helical" evidence="6">
    <location>
        <begin position="135"/>
        <end position="155"/>
    </location>
</feature>
<dbReference type="Proteomes" id="UP000507954">
    <property type="component" value="Unassembled WGS sequence"/>
</dbReference>
<dbReference type="EMBL" id="CABFNB010000100">
    <property type="protein sequence ID" value="VTZ62083.1"/>
    <property type="molecule type" value="Genomic_DNA"/>
</dbReference>
<feature type="domain" description="EamA" evidence="7">
    <location>
        <begin position="21"/>
        <end position="151"/>
    </location>
</feature>
<dbReference type="OMA" id="VEIFMGI"/>
<feature type="transmembrane region" description="Helical" evidence="6">
    <location>
        <begin position="249"/>
        <end position="269"/>
    </location>
</feature>
<feature type="transmembrane region" description="Helical" evidence="6">
    <location>
        <begin position="191"/>
        <end position="209"/>
    </location>
</feature>
<proteinExistence type="inferred from homology"/>
<feature type="transmembrane region" description="Helical" evidence="6">
    <location>
        <begin position="20"/>
        <end position="38"/>
    </location>
</feature>
<dbReference type="Pfam" id="PF00892">
    <property type="entry name" value="EamA"/>
    <property type="match status" value="2"/>
</dbReference>
<evidence type="ECO:0000256" key="2">
    <source>
        <dbReference type="ARBA" id="ARBA00009853"/>
    </source>
</evidence>
<evidence type="ECO:0000256" key="3">
    <source>
        <dbReference type="ARBA" id="ARBA00022692"/>
    </source>
</evidence>
<dbReference type="GO" id="GO:0016020">
    <property type="term" value="C:membrane"/>
    <property type="evidence" value="ECO:0007669"/>
    <property type="project" value="UniProtKB-SubCell"/>
</dbReference>
<dbReference type="PANTHER" id="PTHR22911:SF6">
    <property type="entry name" value="SOLUTE CARRIER FAMILY 35 MEMBER G1"/>
    <property type="match status" value="1"/>
</dbReference>
<protein>
    <recommendedName>
        <fullName evidence="7">EamA domain-containing protein</fullName>
    </recommendedName>
</protein>
<evidence type="ECO:0000259" key="7">
    <source>
        <dbReference type="Pfam" id="PF00892"/>
    </source>
</evidence>
<dbReference type="GeneID" id="61614774"/>
<evidence type="ECO:0000313" key="8">
    <source>
        <dbReference type="EMBL" id="VTZ62083.1"/>
    </source>
</evidence>
<evidence type="ECO:0000256" key="4">
    <source>
        <dbReference type="ARBA" id="ARBA00022989"/>
    </source>
</evidence>
<dbReference type="InterPro" id="IPR000620">
    <property type="entry name" value="EamA_dom"/>
</dbReference>
<feature type="transmembrane region" description="Helical" evidence="6">
    <location>
        <begin position="109"/>
        <end position="128"/>
    </location>
</feature>
<dbReference type="RefSeq" id="WP_012067062.1">
    <property type="nucleotide sequence ID" value="NZ_ATYC01000022.1"/>
</dbReference>
<gene>
    <name evidence="8" type="ORF">EMEDMD4_340020</name>
</gene>
<comment type="similarity">
    <text evidence="2">Belongs to the drug/metabolite transporter (DMT) superfamily. 10 TMS drug/metabolite exporter (DME) (TC 2.A.7.3) family.</text>
</comment>
<organism evidence="8">
    <name type="scientific">Sinorhizobium medicae</name>
    <dbReference type="NCBI Taxonomy" id="110321"/>
    <lineage>
        <taxon>Bacteria</taxon>
        <taxon>Pseudomonadati</taxon>
        <taxon>Pseudomonadota</taxon>
        <taxon>Alphaproteobacteria</taxon>
        <taxon>Hyphomicrobiales</taxon>
        <taxon>Rhizobiaceae</taxon>
        <taxon>Sinorhizobium/Ensifer group</taxon>
        <taxon>Sinorhizobium</taxon>
    </lineage>
</organism>
<feature type="transmembrane region" description="Helical" evidence="6">
    <location>
        <begin position="221"/>
        <end position="242"/>
    </location>
</feature>
<feature type="transmembrane region" description="Helical" evidence="6">
    <location>
        <begin position="50"/>
        <end position="71"/>
    </location>
</feature>
<dbReference type="InterPro" id="IPR037185">
    <property type="entry name" value="EmrE-like"/>
</dbReference>
<accession>A0A508WX97</accession>
<feature type="domain" description="EamA" evidence="7">
    <location>
        <begin position="160"/>
        <end position="291"/>
    </location>
</feature>
<sequence>MSVDATGAPVPANMPGNLRAAGLGFLAFAVFSGTDVLVKLLAERFEVPQVTFMVTLASLALLAVYAGVTGTAASLRPRHPGLALLRAFLLAVDTLLIHYAFSVLPLSEAYLLAFLTPVLVAVLAFALLAERLSALAWSGVVLGFLGVAIALRPGIEPLNLGHAAAAGSALVFALSLVLLRRAKATESDLALVSTLLVVLAAVALAVASAGGGLARVGSGDLLIAFLAGLFMLGGHLLLVRAFRTGDASVVAPFQYSQIIWGCLFGALFFAAPVELHTVAGALVIVLSGWLVLK</sequence>
<dbReference type="AlphaFoldDB" id="A0A508WX97"/>
<evidence type="ECO:0000256" key="1">
    <source>
        <dbReference type="ARBA" id="ARBA00004141"/>
    </source>
</evidence>
<reference evidence="8" key="1">
    <citation type="submission" date="2019-06" db="EMBL/GenBank/DDBJ databases">
        <authorList>
            <person name="Le Quere A."/>
            <person name="Colella S."/>
        </authorList>
    </citation>
    <scope>NUCLEOTIDE SEQUENCE</scope>
    <source>
        <strain evidence="8">EmedicaeMD41</strain>
    </source>
</reference>
<dbReference type="SUPFAM" id="SSF103481">
    <property type="entry name" value="Multidrug resistance efflux transporter EmrE"/>
    <property type="match status" value="2"/>
</dbReference>
<keyword evidence="3 6" id="KW-0812">Transmembrane</keyword>
<feature type="transmembrane region" description="Helical" evidence="6">
    <location>
        <begin position="83"/>
        <end position="103"/>
    </location>
</feature>
<dbReference type="Gene3D" id="1.10.3730.20">
    <property type="match status" value="1"/>
</dbReference>
<dbReference type="PANTHER" id="PTHR22911">
    <property type="entry name" value="ACYL-MALONYL CONDENSING ENZYME-RELATED"/>
    <property type="match status" value="1"/>
</dbReference>